<dbReference type="InterPro" id="IPR030388">
    <property type="entry name" value="G_ERA_dom"/>
</dbReference>
<feature type="region of interest" description="G3" evidence="8">
    <location>
        <begin position="58"/>
        <end position="61"/>
    </location>
</feature>
<dbReference type="Pfam" id="PF01926">
    <property type="entry name" value="MMR_HSR1"/>
    <property type="match status" value="1"/>
</dbReference>
<feature type="region of interest" description="G1" evidence="8">
    <location>
        <begin position="11"/>
        <end position="18"/>
    </location>
</feature>
<dbReference type="NCBIfam" id="TIGR00231">
    <property type="entry name" value="small_GTP"/>
    <property type="match status" value="1"/>
</dbReference>
<evidence type="ECO:0000313" key="12">
    <source>
        <dbReference type="EMBL" id="EXM37905.1"/>
    </source>
</evidence>
<dbReference type="PANTHER" id="PTHR42698:SF1">
    <property type="entry name" value="GTPASE ERA, MITOCHONDRIAL"/>
    <property type="match status" value="1"/>
</dbReference>
<comment type="similarity">
    <text evidence="1 7 8 9">Belongs to the TRAFAC class TrmE-Era-EngA-EngB-Septin-like GTPase superfamily. Era GTPase family.</text>
</comment>
<reference evidence="12 13" key="1">
    <citation type="submission" date="2013-06" db="EMBL/GenBank/DDBJ databases">
        <title>Rumen cellulosomics: divergent fiber-degrading strategies revealed by comparative genome-wide analysis of six Ruminococcal strains.</title>
        <authorList>
            <person name="Dassa B."/>
            <person name="Borovok I."/>
            <person name="Lamed R."/>
            <person name="Flint H."/>
            <person name="Yeoman C.J."/>
            <person name="White B."/>
            <person name="Bayer E.A."/>
        </authorList>
    </citation>
    <scope>NUCLEOTIDE SEQUENCE [LARGE SCALE GENOMIC DNA]</scope>
    <source>
        <strain evidence="12 13">SY3</strain>
    </source>
</reference>
<keyword evidence="5 7" id="KW-0342">GTP-binding</keyword>
<evidence type="ECO:0000256" key="7">
    <source>
        <dbReference type="HAMAP-Rule" id="MF_00367"/>
    </source>
</evidence>
<dbReference type="SUPFAM" id="SSF54814">
    <property type="entry name" value="Prokaryotic type KH domain (KH-domain type II)"/>
    <property type="match status" value="1"/>
</dbReference>
<dbReference type="PROSITE" id="PS51713">
    <property type="entry name" value="G_ERA"/>
    <property type="match status" value="1"/>
</dbReference>
<comment type="subunit">
    <text evidence="7">Monomer.</text>
</comment>
<dbReference type="GO" id="GO:0005886">
    <property type="term" value="C:plasma membrane"/>
    <property type="evidence" value="ECO:0007669"/>
    <property type="project" value="UniProtKB-SubCell"/>
</dbReference>
<evidence type="ECO:0000256" key="5">
    <source>
        <dbReference type="ARBA" id="ARBA00023134"/>
    </source>
</evidence>
<evidence type="ECO:0000256" key="9">
    <source>
        <dbReference type="RuleBase" id="RU003761"/>
    </source>
</evidence>
<dbReference type="InterPro" id="IPR006073">
    <property type="entry name" value="GTP-bd"/>
</dbReference>
<feature type="domain" description="Era-type G" evidence="11">
    <location>
        <begin position="3"/>
        <end position="171"/>
    </location>
</feature>
<dbReference type="Gene3D" id="3.40.50.300">
    <property type="entry name" value="P-loop containing nucleotide triphosphate hydrolases"/>
    <property type="match status" value="1"/>
</dbReference>
<evidence type="ECO:0000259" key="10">
    <source>
        <dbReference type="PROSITE" id="PS50823"/>
    </source>
</evidence>
<keyword evidence="4 7" id="KW-0694">RNA-binding</keyword>
<protein>
    <recommendedName>
        <fullName evidence="2 7">GTPase Era</fullName>
    </recommendedName>
</protein>
<dbReference type="Proteomes" id="UP000021369">
    <property type="component" value="Unassembled WGS sequence"/>
</dbReference>
<dbReference type="GO" id="GO:0005829">
    <property type="term" value="C:cytosol"/>
    <property type="evidence" value="ECO:0007669"/>
    <property type="project" value="TreeGrafter"/>
</dbReference>
<evidence type="ECO:0000256" key="8">
    <source>
        <dbReference type="PROSITE-ProRule" id="PRU01050"/>
    </source>
</evidence>
<dbReference type="NCBIfam" id="NF000908">
    <property type="entry name" value="PRK00089.1"/>
    <property type="match status" value="1"/>
</dbReference>
<feature type="binding site" evidence="7">
    <location>
        <begin position="58"/>
        <end position="62"/>
    </location>
    <ligand>
        <name>GTP</name>
        <dbReference type="ChEBI" id="CHEBI:37565"/>
    </ligand>
</feature>
<dbReference type="GO" id="GO:0000028">
    <property type="term" value="P:ribosomal small subunit assembly"/>
    <property type="evidence" value="ECO:0007669"/>
    <property type="project" value="TreeGrafter"/>
</dbReference>
<evidence type="ECO:0000256" key="3">
    <source>
        <dbReference type="ARBA" id="ARBA00022741"/>
    </source>
</evidence>
<dbReference type="CDD" id="cd04163">
    <property type="entry name" value="Era"/>
    <property type="match status" value="1"/>
</dbReference>
<dbReference type="RefSeq" id="WP_037289917.1">
    <property type="nucleotide sequence ID" value="NZ_JEOB01000004.1"/>
</dbReference>
<dbReference type="InterPro" id="IPR005662">
    <property type="entry name" value="GTPase_Era-like"/>
</dbReference>
<keyword evidence="7" id="KW-1003">Cell membrane</keyword>
<dbReference type="GO" id="GO:0005525">
    <property type="term" value="F:GTP binding"/>
    <property type="evidence" value="ECO:0007669"/>
    <property type="project" value="UniProtKB-UniRule"/>
</dbReference>
<comment type="function">
    <text evidence="7">An essential GTPase that binds both GDP and GTP, with rapid nucleotide exchange. Plays a role in 16S rRNA processing and 30S ribosomal subunit biogenesis and possibly also in cell cycle regulation and energy metabolism.</text>
</comment>
<feature type="region of interest" description="G4" evidence="8">
    <location>
        <begin position="120"/>
        <end position="123"/>
    </location>
</feature>
<feature type="region of interest" description="G5" evidence="8">
    <location>
        <begin position="150"/>
        <end position="152"/>
    </location>
</feature>
<proteinExistence type="inferred from homology"/>
<dbReference type="Gene3D" id="3.30.300.20">
    <property type="match status" value="1"/>
</dbReference>
<dbReference type="GO" id="GO:0043024">
    <property type="term" value="F:ribosomal small subunit binding"/>
    <property type="evidence" value="ECO:0007669"/>
    <property type="project" value="TreeGrafter"/>
</dbReference>
<dbReference type="PANTHER" id="PTHR42698">
    <property type="entry name" value="GTPASE ERA"/>
    <property type="match status" value="1"/>
</dbReference>
<keyword evidence="7" id="KW-0690">Ribosome biogenesis</keyword>
<feature type="domain" description="KH type-2" evidence="10">
    <location>
        <begin position="202"/>
        <end position="283"/>
    </location>
</feature>
<evidence type="ECO:0000256" key="6">
    <source>
        <dbReference type="ARBA" id="ARBA00023136"/>
    </source>
</evidence>
<sequence>MTKNIFVTIAGRANAGKSSLLNALVGEKIAAVSDKPQTTRTKITGVLTKGETQFVFMDTPGMHKAKNKLSEHMVNTVNETITGVDMIILMCDCTKKISDNEKSLIASFKGGKSKVILALNKIDLLDNKEDVIAKLAEYSALYDFAEVVPISVVQNDGLDIIMDILEKNAAEGPHFFPDDKFTDQPEKVIMAEIIREKALRNLNDEVPHGVAVTIEQLGEREDRSGEAILDITATIFCERESHKGIIIGKGGSMLRKIGQDARADLEDFFQIKVNLQCWVKVKEGWRNREGMIKNFGLS</sequence>
<comment type="subcellular location">
    <subcellularLocation>
        <location evidence="7">Cytoplasm</location>
    </subcellularLocation>
    <subcellularLocation>
        <location evidence="7">Cell membrane</location>
        <topology evidence="7">Peripheral membrane protein</topology>
    </subcellularLocation>
</comment>
<name>A0A011WLI8_RUMAL</name>
<evidence type="ECO:0000256" key="4">
    <source>
        <dbReference type="ARBA" id="ARBA00022884"/>
    </source>
</evidence>
<dbReference type="AlphaFoldDB" id="A0A011WLI8"/>
<dbReference type="PROSITE" id="PS50823">
    <property type="entry name" value="KH_TYPE_2"/>
    <property type="match status" value="1"/>
</dbReference>
<dbReference type="InterPro" id="IPR027417">
    <property type="entry name" value="P-loop_NTPase"/>
</dbReference>
<dbReference type="InterPro" id="IPR005225">
    <property type="entry name" value="Small_GTP-bd"/>
</dbReference>
<comment type="caution">
    <text evidence="12">The sequence shown here is derived from an EMBL/GenBank/DDBJ whole genome shotgun (WGS) entry which is preliminary data.</text>
</comment>
<dbReference type="CDD" id="cd22534">
    <property type="entry name" value="KH-II_Era"/>
    <property type="match status" value="1"/>
</dbReference>
<dbReference type="InterPro" id="IPR015946">
    <property type="entry name" value="KH_dom-like_a/b"/>
</dbReference>
<dbReference type="GO" id="GO:0070181">
    <property type="term" value="F:small ribosomal subunit rRNA binding"/>
    <property type="evidence" value="ECO:0007669"/>
    <property type="project" value="UniProtKB-UniRule"/>
</dbReference>
<dbReference type="InterPro" id="IPR009019">
    <property type="entry name" value="KH_sf_prok-type"/>
</dbReference>
<dbReference type="SUPFAM" id="SSF52540">
    <property type="entry name" value="P-loop containing nucleoside triphosphate hydrolases"/>
    <property type="match status" value="1"/>
</dbReference>
<organism evidence="12 13">
    <name type="scientific">Ruminococcus albus SY3</name>
    <dbReference type="NCBI Taxonomy" id="1341156"/>
    <lineage>
        <taxon>Bacteria</taxon>
        <taxon>Bacillati</taxon>
        <taxon>Bacillota</taxon>
        <taxon>Clostridia</taxon>
        <taxon>Eubacteriales</taxon>
        <taxon>Oscillospiraceae</taxon>
        <taxon>Ruminococcus</taxon>
    </lineage>
</organism>
<dbReference type="InterPro" id="IPR004044">
    <property type="entry name" value="KH_dom_type_2"/>
</dbReference>
<dbReference type="OrthoDB" id="9805918at2"/>
<dbReference type="GO" id="GO:0003924">
    <property type="term" value="F:GTPase activity"/>
    <property type="evidence" value="ECO:0007669"/>
    <property type="project" value="UniProtKB-UniRule"/>
</dbReference>
<dbReference type="EMBL" id="JEOB01000004">
    <property type="protein sequence ID" value="EXM37905.1"/>
    <property type="molecule type" value="Genomic_DNA"/>
</dbReference>
<feature type="binding site" evidence="7">
    <location>
        <begin position="11"/>
        <end position="18"/>
    </location>
    <ligand>
        <name>GTP</name>
        <dbReference type="ChEBI" id="CHEBI:37565"/>
    </ligand>
</feature>
<dbReference type="HAMAP" id="MF_00367">
    <property type="entry name" value="GTPase_Era"/>
    <property type="match status" value="1"/>
</dbReference>
<evidence type="ECO:0000313" key="13">
    <source>
        <dbReference type="Proteomes" id="UP000021369"/>
    </source>
</evidence>
<keyword evidence="7" id="KW-0699">rRNA-binding</keyword>
<dbReference type="NCBIfam" id="TIGR00436">
    <property type="entry name" value="era"/>
    <property type="match status" value="1"/>
</dbReference>
<keyword evidence="6 7" id="KW-0472">Membrane</keyword>
<gene>
    <name evidence="7" type="primary">era</name>
    <name evidence="12" type="ORF">RASY3_16485</name>
</gene>
<keyword evidence="3 7" id="KW-0547">Nucleotide-binding</keyword>
<dbReference type="PATRIC" id="fig|1341156.4.peg.2896"/>
<dbReference type="Pfam" id="PF07650">
    <property type="entry name" value="KH_2"/>
    <property type="match status" value="1"/>
</dbReference>
<accession>A0A011WLI8</accession>
<evidence type="ECO:0000256" key="2">
    <source>
        <dbReference type="ARBA" id="ARBA00020484"/>
    </source>
</evidence>
<feature type="region of interest" description="G2" evidence="8">
    <location>
        <begin position="37"/>
        <end position="41"/>
    </location>
</feature>
<keyword evidence="13" id="KW-1185">Reference proteome</keyword>
<evidence type="ECO:0000259" key="11">
    <source>
        <dbReference type="PROSITE" id="PS51713"/>
    </source>
</evidence>
<evidence type="ECO:0000256" key="1">
    <source>
        <dbReference type="ARBA" id="ARBA00007921"/>
    </source>
</evidence>
<keyword evidence="7" id="KW-0963">Cytoplasm</keyword>
<feature type="binding site" evidence="7">
    <location>
        <begin position="120"/>
        <end position="123"/>
    </location>
    <ligand>
        <name>GTP</name>
        <dbReference type="ChEBI" id="CHEBI:37565"/>
    </ligand>
</feature>